<evidence type="ECO:0000313" key="4">
    <source>
        <dbReference type="EMBL" id="CAB4253492.1"/>
    </source>
</evidence>
<feature type="compositionally biased region" description="Polar residues" evidence="2">
    <location>
        <begin position="215"/>
        <end position="232"/>
    </location>
</feature>
<gene>
    <name evidence="4" type="ORF">KABA2_03S00308</name>
</gene>
<organism evidence="4 5">
    <name type="scientific">Maudiozyma barnettii</name>
    <dbReference type="NCBI Taxonomy" id="61262"/>
    <lineage>
        <taxon>Eukaryota</taxon>
        <taxon>Fungi</taxon>
        <taxon>Dikarya</taxon>
        <taxon>Ascomycota</taxon>
        <taxon>Saccharomycotina</taxon>
        <taxon>Saccharomycetes</taxon>
        <taxon>Saccharomycetales</taxon>
        <taxon>Saccharomycetaceae</taxon>
        <taxon>Maudiozyma</taxon>
    </lineage>
</organism>
<proteinExistence type="predicted"/>
<sequence>MSTVQKRVFVGNVLNNQDECFEDLYRRFQTFGEVSDETKGFDIHGTFGYLNIKFSDEQGFQKLRKNFNKINFKGNMLAVDLAKPSFQESWKNQHEKDLVENGLIEKRNSKRNWEQYKKLENIQMSWLDHKEVMKGRMRKTPRKKRDLSNVTFRIDVNGSLKVYKCYKTKLWGYERHKELGDLVYKFVGNKWRNGFDHIVDRLNYARSKQSIHFNNPTDGSSLTISHDPSSVPTADDEHISEEEKLKNNNVLSNLLSGFDFNEVTNAVDSDEAEEFGFNAKEQQEENYGQYNNDNNYNDEEYYNENGDDYNYNNNNYKEEKDYYNEEPVKSHKQDNNKNHTYEEEEIQEEEPIPIFTDKPVNNVMTGTVSNTETLRSLFNPESESKSTGFTLMAGIGEDIADDQNIPEDAEEHISSVVGKDFSVHDQLKEKNHLFFAHFKSPFLLGQTQLTKISSGGNNELLNNWDQEFWDNRGTWTREMKNKKRDALRQLHKKKAKESNHILI</sequence>
<evidence type="ECO:0000256" key="2">
    <source>
        <dbReference type="SAM" id="MobiDB-lite"/>
    </source>
</evidence>
<dbReference type="RefSeq" id="XP_041405412.1">
    <property type="nucleotide sequence ID" value="XM_041549478.1"/>
</dbReference>
<dbReference type="PROSITE" id="PS50102">
    <property type="entry name" value="RRM"/>
    <property type="match status" value="1"/>
</dbReference>
<evidence type="ECO:0000256" key="1">
    <source>
        <dbReference type="PROSITE-ProRule" id="PRU00176"/>
    </source>
</evidence>
<dbReference type="Gene3D" id="3.30.70.330">
    <property type="match status" value="1"/>
</dbReference>
<protein>
    <submittedName>
        <fullName evidence="4">Similar to Saccharomyces cerevisiae YOL144W NOP8 Nucleolar protein required for 60S ribosomal subunit biogenesis</fullName>
    </submittedName>
</protein>
<dbReference type="GO" id="GO:0003723">
    <property type="term" value="F:RNA binding"/>
    <property type="evidence" value="ECO:0007669"/>
    <property type="project" value="UniProtKB-UniRule"/>
</dbReference>
<dbReference type="AlphaFoldDB" id="A0A8H2ZIT5"/>
<accession>A0A8H2ZIT5</accession>
<comment type="caution">
    <text evidence="4">The sequence shown here is derived from an EMBL/GenBank/DDBJ whole genome shotgun (WGS) entry which is preliminary data.</text>
</comment>
<keyword evidence="1" id="KW-0694">RNA-binding</keyword>
<reference evidence="4 5" key="1">
    <citation type="submission" date="2020-05" db="EMBL/GenBank/DDBJ databases">
        <authorList>
            <person name="Casaregola S."/>
            <person name="Devillers H."/>
            <person name="Grondin C."/>
        </authorList>
    </citation>
    <scope>NUCLEOTIDE SEQUENCE [LARGE SCALE GENOMIC DNA]</scope>
    <source>
        <strain evidence="4 5">CLIB 1767</strain>
    </source>
</reference>
<dbReference type="OrthoDB" id="21643at2759"/>
<evidence type="ECO:0000313" key="5">
    <source>
        <dbReference type="Proteomes" id="UP000644660"/>
    </source>
</evidence>
<keyword evidence="5" id="KW-1185">Reference proteome</keyword>
<dbReference type="InterPro" id="IPR000504">
    <property type="entry name" value="RRM_dom"/>
</dbReference>
<dbReference type="Proteomes" id="UP000644660">
    <property type="component" value="Unassembled WGS sequence"/>
</dbReference>
<evidence type="ECO:0000259" key="3">
    <source>
        <dbReference type="PROSITE" id="PS50102"/>
    </source>
</evidence>
<name>A0A8H2ZIT5_9SACH</name>
<dbReference type="EMBL" id="CAEFZW010000003">
    <property type="protein sequence ID" value="CAB4253492.1"/>
    <property type="molecule type" value="Genomic_DNA"/>
</dbReference>
<dbReference type="InterPro" id="IPR012677">
    <property type="entry name" value="Nucleotide-bd_a/b_plait_sf"/>
</dbReference>
<dbReference type="GeneID" id="64856531"/>
<feature type="region of interest" description="Disordered" evidence="2">
    <location>
        <begin position="215"/>
        <end position="236"/>
    </location>
</feature>
<feature type="domain" description="RRM" evidence="3">
    <location>
        <begin position="6"/>
        <end position="84"/>
    </location>
</feature>
<dbReference type="SUPFAM" id="SSF54928">
    <property type="entry name" value="RNA-binding domain, RBD"/>
    <property type="match status" value="1"/>
</dbReference>
<dbReference type="InterPro" id="IPR035979">
    <property type="entry name" value="RBD_domain_sf"/>
</dbReference>